<dbReference type="Pfam" id="PF00486">
    <property type="entry name" value="Trans_reg_C"/>
    <property type="match status" value="1"/>
</dbReference>
<dbReference type="InterPro" id="IPR016032">
    <property type="entry name" value="Sig_transdc_resp-reg_C-effctor"/>
</dbReference>
<keyword evidence="2" id="KW-0805">Transcription regulation</keyword>
<feature type="DNA-binding region" description="OmpR/PhoB-type" evidence="6">
    <location>
        <begin position="1"/>
        <end position="92"/>
    </location>
</feature>
<dbReference type="Pfam" id="PF03704">
    <property type="entry name" value="BTAD"/>
    <property type="match status" value="1"/>
</dbReference>
<evidence type="ECO:0000256" key="1">
    <source>
        <dbReference type="ARBA" id="ARBA00005820"/>
    </source>
</evidence>
<dbReference type="SMART" id="SM00862">
    <property type="entry name" value="Trans_reg_C"/>
    <property type="match status" value="1"/>
</dbReference>
<dbReference type="PROSITE" id="PS51755">
    <property type="entry name" value="OMPR_PHOB"/>
    <property type="match status" value="1"/>
</dbReference>
<protein>
    <submittedName>
        <fullName evidence="8">BTAD domain-containing putative transcriptional regulator</fullName>
    </submittedName>
</protein>
<dbReference type="SUPFAM" id="SSF46894">
    <property type="entry name" value="C-terminal effector domain of the bipartite response regulators"/>
    <property type="match status" value="1"/>
</dbReference>
<keyword evidence="4" id="KW-0804">Transcription</keyword>
<dbReference type="InterPro" id="IPR019734">
    <property type="entry name" value="TPR_rpt"/>
</dbReference>
<dbReference type="InterPro" id="IPR036388">
    <property type="entry name" value="WH-like_DNA-bd_sf"/>
</dbReference>
<evidence type="ECO:0000256" key="2">
    <source>
        <dbReference type="ARBA" id="ARBA00023015"/>
    </source>
</evidence>
<comment type="caution">
    <text evidence="8">The sequence shown here is derived from an EMBL/GenBank/DDBJ whole genome shotgun (WGS) entry which is preliminary data.</text>
</comment>
<feature type="domain" description="OmpR/PhoB-type" evidence="7">
    <location>
        <begin position="1"/>
        <end position="92"/>
    </location>
</feature>
<accession>A0ABU0ZMI5</accession>
<sequence>MEFRLLGPLEISGDRRAAPLPAGKSRAVAATLLLDANRTVTPGRLAEMLWAEPPRAAESNLRTYVANLRRVLATDGGGSRLTTDRAGYRLEVRPGELDLACFEELATEGEAAVHASGTATAVERLRRALDLWRGPALAGLSGGPLLSAEAARLEQRRLHVAELWADAALAEGHHAQVAAEIDQLVQAHPLRERLWDRLILARYRCGGRSAALATYRDVCQVLEDELGVAPGDPLRQLYERILAADPTLAPPSGRPVRVAPPPARQLPPGVAAFTGRAEEIGALDGWLDGVEREERPAVLIAVVTGMAGVGKTSLATHWAHRVADRFPDGQLYVNLRGFGPAAPVSPADALHGFLEALGTPPDRIPADETGRAARFRSLLAGRRFLVVLDDAGDADQVRPLLPGTPGCVVLVTSRHQLAGLVAGEGARVLTLAPFADGEARDLLAGRLGRDRVAAEPEAVDDIVARCGRLPLALAVVAARAAIHPRFPLADVAGDLLSTSAGLSRLGGGDAVTDVRLAFSASYRTLAPPAARLFRLLGLPLGPDIGLPAAASLTGEPPARVRPLLATLTEAHMLTEHTPGRYTHHDLLRAYAGETAHGVEPAERRSAALRRLLDHYLHTAHRAALLQQPHRSRISVAPPGAGVAVRELADQRDASAWFAAEYQVLLAAVAQAARDGFDVHAWQLAWALASQMDRRGRWDDALTTHQLALEAALRAADPTGQAHAHRGLGLAHARRDRYAQAESHLSSAADLFGRLGDDGEGHTYLDLGWAASKRADYPLALHRATRALQVFQASGHRVGQANALNGIGWCHSVLGRHGEALAHCRDALALFQTEGDQHGEAPTWDSLGYIHHRLGQFTEAVDAYERSLDLYRQLGNQYYQADVLHHLGDTHLAAGSTAAAVAAWQRALCVFDELKHPDADEVRTKLAAQGAAATSVTASASAAASASGKPITPA</sequence>
<feature type="repeat" description="TPR" evidence="5">
    <location>
        <begin position="840"/>
        <end position="873"/>
    </location>
</feature>
<dbReference type="SUPFAM" id="SSF52540">
    <property type="entry name" value="P-loop containing nucleoside triphosphate hydrolases"/>
    <property type="match status" value="1"/>
</dbReference>
<dbReference type="PRINTS" id="PR00364">
    <property type="entry name" value="DISEASERSIST"/>
</dbReference>
<dbReference type="Proteomes" id="UP001230908">
    <property type="component" value="Unassembled WGS sequence"/>
</dbReference>
<dbReference type="PROSITE" id="PS50005">
    <property type="entry name" value="TPR"/>
    <property type="match status" value="1"/>
</dbReference>
<dbReference type="InterPro" id="IPR001867">
    <property type="entry name" value="OmpR/PhoB-type_DNA-bd"/>
</dbReference>
<dbReference type="InterPro" id="IPR011990">
    <property type="entry name" value="TPR-like_helical_dom_sf"/>
</dbReference>
<dbReference type="InterPro" id="IPR041664">
    <property type="entry name" value="AAA_16"/>
</dbReference>
<dbReference type="PANTHER" id="PTHR35807:SF1">
    <property type="entry name" value="TRANSCRIPTIONAL REGULATOR REDD"/>
    <property type="match status" value="1"/>
</dbReference>
<evidence type="ECO:0000256" key="6">
    <source>
        <dbReference type="PROSITE-ProRule" id="PRU01091"/>
    </source>
</evidence>
<evidence type="ECO:0000256" key="3">
    <source>
        <dbReference type="ARBA" id="ARBA00023125"/>
    </source>
</evidence>
<dbReference type="SMART" id="SM00028">
    <property type="entry name" value="TPR"/>
    <property type="match status" value="5"/>
</dbReference>
<evidence type="ECO:0000256" key="4">
    <source>
        <dbReference type="ARBA" id="ARBA00023163"/>
    </source>
</evidence>
<dbReference type="InterPro" id="IPR027417">
    <property type="entry name" value="P-loop_NTPase"/>
</dbReference>
<keyword evidence="3 6" id="KW-0238">DNA-binding</keyword>
<keyword evidence="5" id="KW-0802">TPR repeat</keyword>
<dbReference type="CDD" id="cd15831">
    <property type="entry name" value="BTAD"/>
    <property type="match status" value="1"/>
</dbReference>
<dbReference type="RefSeq" id="WP_308715519.1">
    <property type="nucleotide sequence ID" value="NZ_JAVHUY010000029.1"/>
</dbReference>
<dbReference type="Gene3D" id="1.25.40.10">
    <property type="entry name" value="Tetratricopeptide repeat domain"/>
    <property type="match status" value="3"/>
</dbReference>
<evidence type="ECO:0000313" key="9">
    <source>
        <dbReference type="Proteomes" id="UP001230908"/>
    </source>
</evidence>
<evidence type="ECO:0000259" key="7">
    <source>
        <dbReference type="PROSITE" id="PS51755"/>
    </source>
</evidence>
<name>A0ABU0ZMI5_9ACTN</name>
<keyword evidence="9" id="KW-1185">Reference proteome</keyword>
<reference evidence="8 9" key="1">
    <citation type="submission" date="2023-08" db="EMBL/GenBank/DDBJ databases">
        <title>Phytohabitans sansha sp. nov., isolated from marine sediment.</title>
        <authorList>
            <person name="Zhao Y."/>
            <person name="Yi K."/>
        </authorList>
    </citation>
    <scope>NUCLEOTIDE SEQUENCE [LARGE SCALE GENOMIC DNA]</scope>
    <source>
        <strain evidence="8 9">ZYX-F-186</strain>
    </source>
</reference>
<organism evidence="8 9">
    <name type="scientific">Phytohabitans maris</name>
    <dbReference type="NCBI Taxonomy" id="3071409"/>
    <lineage>
        <taxon>Bacteria</taxon>
        <taxon>Bacillati</taxon>
        <taxon>Actinomycetota</taxon>
        <taxon>Actinomycetes</taxon>
        <taxon>Micromonosporales</taxon>
        <taxon>Micromonosporaceae</taxon>
    </lineage>
</organism>
<dbReference type="Gene3D" id="1.10.10.10">
    <property type="entry name" value="Winged helix-like DNA-binding domain superfamily/Winged helix DNA-binding domain"/>
    <property type="match status" value="1"/>
</dbReference>
<proteinExistence type="inferred from homology"/>
<dbReference type="SMART" id="SM01043">
    <property type="entry name" value="BTAD"/>
    <property type="match status" value="1"/>
</dbReference>
<dbReference type="EMBL" id="JAVHUY010000029">
    <property type="protein sequence ID" value="MDQ7908249.1"/>
    <property type="molecule type" value="Genomic_DNA"/>
</dbReference>
<dbReference type="InterPro" id="IPR051677">
    <property type="entry name" value="AfsR-DnrI-RedD_regulator"/>
</dbReference>
<dbReference type="InterPro" id="IPR005158">
    <property type="entry name" value="BTAD"/>
</dbReference>
<gene>
    <name evidence="8" type="ORF">RB614_27355</name>
</gene>
<dbReference type="PANTHER" id="PTHR35807">
    <property type="entry name" value="TRANSCRIPTIONAL REGULATOR REDD-RELATED"/>
    <property type="match status" value="1"/>
</dbReference>
<dbReference type="SUPFAM" id="SSF48452">
    <property type="entry name" value="TPR-like"/>
    <property type="match status" value="3"/>
</dbReference>
<comment type="similarity">
    <text evidence="1">Belongs to the AfsR/DnrI/RedD regulatory family.</text>
</comment>
<dbReference type="Gene3D" id="3.40.50.300">
    <property type="entry name" value="P-loop containing nucleotide triphosphate hydrolases"/>
    <property type="match status" value="1"/>
</dbReference>
<evidence type="ECO:0000313" key="8">
    <source>
        <dbReference type="EMBL" id="MDQ7908249.1"/>
    </source>
</evidence>
<dbReference type="Pfam" id="PF13191">
    <property type="entry name" value="AAA_16"/>
    <property type="match status" value="1"/>
</dbReference>
<dbReference type="Pfam" id="PF13424">
    <property type="entry name" value="TPR_12"/>
    <property type="match status" value="2"/>
</dbReference>
<evidence type="ECO:0000256" key="5">
    <source>
        <dbReference type="PROSITE-ProRule" id="PRU00339"/>
    </source>
</evidence>